<comment type="caution">
    <text evidence="2">The sequence shown here is derived from an EMBL/GenBank/DDBJ whole genome shotgun (WGS) entry which is preliminary data.</text>
</comment>
<sequence>MKRQVISGFCLIMCVQAITFIACQRSTYRAKFPELATDTNKREMPTDLNLNVGKPSIEGDKRHTDKRGVVQVVHARRGSNGGANIAKKPARNKSSSFPLNLGYINLSLCVVFNYLFLIL</sequence>
<gene>
    <name evidence="2" type="ORF">BUALT_Bualt12G0078200</name>
</gene>
<evidence type="ECO:0000256" key="1">
    <source>
        <dbReference type="SAM" id="Phobius"/>
    </source>
</evidence>
<organism evidence="2 3">
    <name type="scientific">Buddleja alternifolia</name>
    <dbReference type="NCBI Taxonomy" id="168488"/>
    <lineage>
        <taxon>Eukaryota</taxon>
        <taxon>Viridiplantae</taxon>
        <taxon>Streptophyta</taxon>
        <taxon>Embryophyta</taxon>
        <taxon>Tracheophyta</taxon>
        <taxon>Spermatophyta</taxon>
        <taxon>Magnoliopsida</taxon>
        <taxon>eudicotyledons</taxon>
        <taxon>Gunneridae</taxon>
        <taxon>Pentapetalae</taxon>
        <taxon>asterids</taxon>
        <taxon>lamiids</taxon>
        <taxon>Lamiales</taxon>
        <taxon>Scrophulariaceae</taxon>
        <taxon>Buddlejeae</taxon>
        <taxon>Buddleja</taxon>
    </lineage>
</organism>
<dbReference type="Proteomes" id="UP000826271">
    <property type="component" value="Unassembled WGS sequence"/>
</dbReference>
<name>A0AAV6X052_9LAMI</name>
<dbReference type="PROSITE" id="PS51257">
    <property type="entry name" value="PROKAR_LIPOPROTEIN"/>
    <property type="match status" value="1"/>
</dbReference>
<keyword evidence="1" id="KW-1133">Transmembrane helix</keyword>
<keyword evidence="1" id="KW-0472">Membrane</keyword>
<reference evidence="2" key="1">
    <citation type="submission" date="2019-10" db="EMBL/GenBank/DDBJ databases">
        <authorList>
            <person name="Zhang R."/>
            <person name="Pan Y."/>
            <person name="Wang J."/>
            <person name="Ma R."/>
            <person name="Yu S."/>
        </authorList>
    </citation>
    <scope>NUCLEOTIDE SEQUENCE</scope>
    <source>
        <strain evidence="2">LA-IB0</strain>
        <tissue evidence="2">Leaf</tissue>
    </source>
</reference>
<dbReference type="AlphaFoldDB" id="A0AAV6X052"/>
<evidence type="ECO:0000313" key="3">
    <source>
        <dbReference type="Proteomes" id="UP000826271"/>
    </source>
</evidence>
<proteinExistence type="predicted"/>
<accession>A0AAV6X052</accession>
<feature type="transmembrane region" description="Helical" evidence="1">
    <location>
        <begin position="97"/>
        <end position="117"/>
    </location>
</feature>
<feature type="transmembrane region" description="Helical" evidence="1">
    <location>
        <begin position="6"/>
        <end position="23"/>
    </location>
</feature>
<dbReference type="EMBL" id="WHWC01000012">
    <property type="protein sequence ID" value="KAG8372555.1"/>
    <property type="molecule type" value="Genomic_DNA"/>
</dbReference>
<keyword evidence="3" id="KW-1185">Reference proteome</keyword>
<protein>
    <submittedName>
        <fullName evidence="2">Uncharacterized protein</fullName>
    </submittedName>
</protein>
<keyword evidence="1" id="KW-0812">Transmembrane</keyword>
<evidence type="ECO:0000313" key="2">
    <source>
        <dbReference type="EMBL" id="KAG8372555.1"/>
    </source>
</evidence>